<dbReference type="InterPro" id="IPR011335">
    <property type="entry name" value="Restrct_endonuc-II-like"/>
</dbReference>
<dbReference type="SMART" id="SM00891">
    <property type="entry name" value="ERCC4"/>
    <property type="match status" value="1"/>
</dbReference>
<comment type="caution">
    <text evidence="13">The sequence shown here is derived from an EMBL/GenBank/DDBJ whole genome shotgun (WGS) entry which is preliminary data.</text>
</comment>
<dbReference type="GO" id="GO:0000014">
    <property type="term" value="F:single-stranded DNA endodeoxyribonuclease activity"/>
    <property type="evidence" value="ECO:0007669"/>
    <property type="project" value="TreeGrafter"/>
</dbReference>
<evidence type="ECO:0000256" key="7">
    <source>
        <dbReference type="ARBA" id="ARBA00023125"/>
    </source>
</evidence>
<feature type="domain" description="ERCC4" evidence="12">
    <location>
        <begin position="701"/>
        <end position="781"/>
    </location>
</feature>
<dbReference type="InterPro" id="IPR047520">
    <property type="entry name" value="XPF_nuclease"/>
</dbReference>
<dbReference type="SUPFAM" id="SSF47781">
    <property type="entry name" value="RuvA domain 2-like"/>
    <property type="match status" value="1"/>
</dbReference>
<gene>
    <name evidence="13" type="ORF">CDAUBV1_LOCUS9476</name>
</gene>
<sequence length="999" mass="111480">MHELLDYEGSMLLDIHQDSSLLVVAEGLGMDTIVYTTLKLHSDPHNLLLVSNFRLPEAQFISGLLSRDNVLHPPSIITAEVNNKEREAMYKRGGVVFVTSRILVVDLLMNRMPASLVSGVLILRAHELQEASQENFAVRLLRERNPSIFIKAMSDNVISLTSGYNHAERLMIQLGIPKLVLWPRFNVQVVSCFEDTQPRVEELRVELTENMICCQSCILDLMQACIKELVDRNPVLDADDLSLENAVLPNFDNLVGLYLDPIWNQLSAESRRLVGETASLRGLLRILIESDACAFLNTLEGLRPTALNSLSGANRSHGPNCIRRSSRQCPSWFLMDQADRLLTAARNRVYSNYAARILEIEISPKWKALCDILKEISQLESCGDQEYKAQSSANVPTVLILVGREDTSRLLESFLRRGEYSTKQALARYQDPGEPAQTTGSNKGAVKKSKNLKAPESYHGDTLTQIYKESNSHDVSPSKGLNDGETDEKLGGSGEGEHETRVNSNPVVETPEEDSAMSVNIGLPNGCRKVCVSSQLLGNSTQFEVIIRVPPTTMIDGRGDRTGLEEVGTSQTDFIREHGSRLAYVLDALRPRYVVLFEPRVEWVRELEVHKARLHAAVGYAKTDDAIMSEGNVPAVQTVQALDVFFMFYRNSVEEQRYLTTLRREKEAFESLIKLSSQIVIPKDAFLPPSMYLGENDRYPVVIVDMREFRSELPALLHRQGLKVQPVTLSTGDYILAPHLCVERKSVSDLIGSLNSGRLYQQCTAMSRHYPNPVLLIEFSLPLKVTASTLVRGGIGYRGDGAIGFSLYTGRHSVSSSSELNSHHLLSKLTLLTIHFPNLRLIWSVTPYCTAELFAELKQGRAEPSIDKLPHDGEHLEEHNVEAVDMLLRLPGISWKNYRRVMDHASSILELSKCDLPRLVEILDSRECATKLYNFFNAEFESVSGGHEKTSDGLEAEPDTFQSGLKRRANGPSARGTRFLLAGRVKTRRGVGRGSGKTS</sequence>
<dbReference type="GO" id="GO:0000724">
    <property type="term" value="P:double-strand break repair via homologous recombination"/>
    <property type="evidence" value="ECO:0007669"/>
    <property type="project" value="TreeGrafter"/>
</dbReference>
<accession>A0AAV2TFT6</accession>
<evidence type="ECO:0000256" key="1">
    <source>
        <dbReference type="ARBA" id="ARBA00004123"/>
    </source>
</evidence>
<protein>
    <recommendedName>
        <fullName evidence="10">DNA repair endonuclease XPF</fullName>
    </recommendedName>
</protein>
<evidence type="ECO:0000313" key="14">
    <source>
        <dbReference type="Proteomes" id="UP001497525"/>
    </source>
</evidence>
<dbReference type="Gene3D" id="1.10.150.20">
    <property type="entry name" value="5' to 3' exonuclease, C-terminal subdomain"/>
    <property type="match status" value="1"/>
</dbReference>
<proteinExistence type="inferred from homology"/>
<keyword evidence="6" id="KW-0378">Hydrolase</keyword>
<dbReference type="FunFam" id="3.40.50.10130:FF:000002">
    <property type="entry name" value="DNA repair endonuclease XPF"/>
    <property type="match status" value="1"/>
</dbReference>
<dbReference type="InterPro" id="IPR010994">
    <property type="entry name" value="RuvA_2-like"/>
</dbReference>
<name>A0AAV2TFT6_CALDB</name>
<dbReference type="GO" id="GO:0000712">
    <property type="term" value="P:resolution of meiotic recombination intermediates"/>
    <property type="evidence" value="ECO:0007669"/>
    <property type="project" value="TreeGrafter"/>
</dbReference>
<evidence type="ECO:0000256" key="2">
    <source>
        <dbReference type="ARBA" id="ARBA00010015"/>
    </source>
</evidence>
<evidence type="ECO:0000256" key="3">
    <source>
        <dbReference type="ARBA" id="ARBA00022722"/>
    </source>
</evidence>
<dbReference type="InterPro" id="IPR006166">
    <property type="entry name" value="ERCC4_domain"/>
</dbReference>
<dbReference type="EMBL" id="CAXLJL010000256">
    <property type="protein sequence ID" value="CAL5135315.1"/>
    <property type="molecule type" value="Genomic_DNA"/>
</dbReference>
<keyword evidence="7" id="KW-0238">DNA-binding</keyword>
<evidence type="ECO:0000256" key="8">
    <source>
        <dbReference type="ARBA" id="ARBA00023204"/>
    </source>
</evidence>
<comment type="similarity">
    <text evidence="2">Belongs to the XPF family.</text>
</comment>
<evidence type="ECO:0000313" key="13">
    <source>
        <dbReference type="EMBL" id="CAL5135315.1"/>
    </source>
</evidence>
<evidence type="ECO:0000256" key="5">
    <source>
        <dbReference type="ARBA" id="ARBA00022763"/>
    </source>
</evidence>
<keyword evidence="9" id="KW-0539">Nucleus</keyword>
<keyword evidence="5" id="KW-0227">DNA damage</keyword>
<dbReference type="Pfam" id="PF02732">
    <property type="entry name" value="ERCC4"/>
    <property type="match status" value="1"/>
</dbReference>
<evidence type="ECO:0000256" key="10">
    <source>
        <dbReference type="ARBA" id="ARBA00072370"/>
    </source>
</evidence>
<dbReference type="SUPFAM" id="SSF52980">
    <property type="entry name" value="Restriction endonuclease-like"/>
    <property type="match status" value="1"/>
</dbReference>
<dbReference type="PANTHER" id="PTHR10150:SF0">
    <property type="entry name" value="DNA REPAIR ENDONUCLEASE XPF"/>
    <property type="match status" value="1"/>
</dbReference>
<dbReference type="GO" id="GO:0003684">
    <property type="term" value="F:damaged DNA binding"/>
    <property type="evidence" value="ECO:0007669"/>
    <property type="project" value="TreeGrafter"/>
</dbReference>
<dbReference type="Proteomes" id="UP001497525">
    <property type="component" value="Unassembled WGS sequence"/>
</dbReference>
<organism evidence="13 14">
    <name type="scientific">Calicophoron daubneyi</name>
    <name type="common">Rumen fluke</name>
    <name type="synonym">Paramphistomum daubneyi</name>
    <dbReference type="NCBI Taxonomy" id="300641"/>
    <lineage>
        <taxon>Eukaryota</taxon>
        <taxon>Metazoa</taxon>
        <taxon>Spiralia</taxon>
        <taxon>Lophotrochozoa</taxon>
        <taxon>Platyhelminthes</taxon>
        <taxon>Trematoda</taxon>
        <taxon>Digenea</taxon>
        <taxon>Plagiorchiida</taxon>
        <taxon>Pronocephalata</taxon>
        <taxon>Paramphistomoidea</taxon>
        <taxon>Paramphistomidae</taxon>
        <taxon>Calicophoron</taxon>
    </lineage>
</organism>
<reference evidence="13" key="1">
    <citation type="submission" date="2024-06" db="EMBL/GenBank/DDBJ databases">
        <authorList>
            <person name="Liu X."/>
            <person name="Lenzi L."/>
            <person name="Haldenby T S."/>
            <person name="Uol C."/>
        </authorList>
    </citation>
    <scope>NUCLEOTIDE SEQUENCE</scope>
</reference>
<keyword evidence="8" id="KW-0234">DNA repair</keyword>
<dbReference type="GO" id="GO:0000110">
    <property type="term" value="C:nucleotide-excision repair factor 1 complex"/>
    <property type="evidence" value="ECO:0007669"/>
    <property type="project" value="TreeGrafter"/>
</dbReference>
<evidence type="ECO:0000256" key="11">
    <source>
        <dbReference type="SAM" id="MobiDB-lite"/>
    </source>
</evidence>
<dbReference type="PANTHER" id="PTHR10150">
    <property type="entry name" value="DNA REPAIR ENDONUCLEASE XPF"/>
    <property type="match status" value="1"/>
</dbReference>
<dbReference type="GO" id="GO:1901255">
    <property type="term" value="P:nucleotide-excision repair involved in interstrand cross-link repair"/>
    <property type="evidence" value="ECO:0007669"/>
    <property type="project" value="TreeGrafter"/>
</dbReference>
<comment type="subcellular location">
    <subcellularLocation>
        <location evidence="1">Nucleus</location>
    </subcellularLocation>
</comment>
<feature type="region of interest" description="Disordered" evidence="11">
    <location>
        <begin position="428"/>
        <end position="512"/>
    </location>
</feature>
<feature type="compositionally biased region" description="Polar residues" evidence="11">
    <location>
        <begin position="462"/>
        <end position="475"/>
    </location>
</feature>
<evidence type="ECO:0000259" key="12">
    <source>
        <dbReference type="SMART" id="SM00891"/>
    </source>
</evidence>
<evidence type="ECO:0000256" key="9">
    <source>
        <dbReference type="ARBA" id="ARBA00023242"/>
    </source>
</evidence>
<dbReference type="AlphaFoldDB" id="A0AAV2TFT6"/>
<keyword evidence="3" id="KW-0540">Nuclease</keyword>
<dbReference type="GO" id="GO:0003697">
    <property type="term" value="F:single-stranded DNA binding"/>
    <property type="evidence" value="ECO:0007669"/>
    <property type="project" value="TreeGrafter"/>
</dbReference>
<evidence type="ECO:0000256" key="6">
    <source>
        <dbReference type="ARBA" id="ARBA00022801"/>
    </source>
</evidence>
<keyword evidence="4" id="KW-0255">Endonuclease</keyword>
<dbReference type="Gene3D" id="3.40.50.10130">
    <property type="match status" value="1"/>
</dbReference>
<feature type="compositionally biased region" description="Basic and acidic residues" evidence="11">
    <location>
        <begin position="487"/>
        <end position="501"/>
    </location>
</feature>
<evidence type="ECO:0000256" key="4">
    <source>
        <dbReference type="ARBA" id="ARBA00022759"/>
    </source>
</evidence>
<dbReference type="CDD" id="cd20078">
    <property type="entry name" value="XPF_nuclease_XPF_euk"/>
    <property type="match status" value="1"/>
</dbReference>
<feature type="region of interest" description="Disordered" evidence="11">
    <location>
        <begin position="946"/>
        <end position="975"/>
    </location>
</feature>